<evidence type="ECO:0000256" key="3">
    <source>
        <dbReference type="ARBA" id="ARBA00022618"/>
    </source>
</evidence>
<keyword evidence="4" id="KW-0812">Transmembrane</keyword>
<evidence type="ECO:0000313" key="10">
    <source>
        <dbReference type="EMBL" id="CAB4870995.1"/>
    </source>
</evidence>
<dbReference type="Gene3D" id="3.10.20.310">
    <property type="entry name" value="membrane protein fhac"/>
    <property type="match status" value="1"/>
</dbReference>
<dbReference type="PANTHER" id="PTHR37820">
    <property type="entry name" value="CELL DIVISION PROTEIN DIVIB"/>
    <property type="match status" value="1"/>
</dbReference>
<gene>
    <name evidence="10" type="ORF">UFOPK3423_00738</name>
</gene>
<dbReference type="EMBL" id="CAFBLQ010000064">
    <property type="protein sequence ID" value="CAB4870995.1"/>
    <property type="molecule type" value="Genomic_DNA"/>
</dbReference>
<dbReference type="PROSITE" id="PS51779">
    <property type="entry name" value="POTRA"/>
    <property type="match status" value="1"/>
</dbReference>
<keyword evidence="6" id="KW-0472">Membrane</keyword>
<feature type="region of interest" description="Disordered" evidence="8">
    <location>
        <begin position="218"/>
        <end position="246"/>
    </location>
</feature>
<evidence type="ECO:0000256" key="5">
    <source>
        <dbReference type="ARBA" id="ARBA00022989"/>
    </source>
</evidence>
<evidence type="ECO:0000256" key="2">
    <source>
        <dbReference type="ARBA" id="ARBA00022475"/>
    </source>
</evidence>
<dbReference type="GO" id="GO:0005886">
    <property type="term" value="C:plasma membrane"/>
    <property type="evidence" value="ECO:0007669"/>
    <property type="project" value="TreeGrafter"/>
</dbReference>
<dbReference type="InterPro" id="IPR034746">
    <property type="entry name" value="POTRA"/>
</dbReference>
<dbReference type="AlphaFoldDB" id="A0A6J7DQ02"/>
<evidence type="ECO:0000256" key="6">
    <source>
        <dbReference type="ARBA" id="ARBA00023136"/>
    </source>
</evidence>
<evidence type="ECO:0000256" key="1">
    <source>
        <dbReference type="ARBA" id="ARBA00004370"/>
    </source>
</evidence>
<keyword evidence="5" id="KW-1133">Transmembrane helix</keyword>
<sequence>MIAVSVVVILGGGWLLLRDSALVRVDRVEISGLTGSDAAQIRAALDDAARSMTTLHYDRRELLDAVAAHPIVRDIEVQRSLPHTLRIRVVPREPVAAISAGGSRVAVASDGALLRGTKASELPAIRVTLPPRGERISDTATQAALRLLTTAPVALARRITEVNAAGGQLTARLRGGPLLRFGSAERIAAKWIAVRQVLRDPIARRAAYIDLRIPERPAAGGLSETDGGAPTPAAAISTMPDLPPQP</sequence>
<feature type="domain" description="POTRA" evidence="9">
    <location>
        <begin position="23"/>
        <end position="92"/>
    </location>
</feature>
<comment type="subcellular location">
    <subcellularLocation>
        <location evidence="1">Membrane</location>
    </subcellularLocation>
</comment>
<evidence type="ECO:0000256" key="8">
    <source>
        <dbReference type="SAM" id="MobiDB-lite"/>
    </source>
</evidence>
<dbReference type="InterPro" id="IPR005548">
    <property type="entry name" value="Cell_div_FtsQ/DivIB_C"/>
</dbReference>
<evidence type="ECO:0000256" key="7">
    <source>
        <dbReference type="ARBA" id="ARBA00023306"/>
    </source>
</evidence>
<dbReference type="InterPro" id="IPR050487">
    <property type="entry name" value="FtsQ_DivIB"/>
</dbReference>
<dbReference type="InterPro" id="IPR013685">
    <property type="entry name" value="POTRA_FtsQ_type"/>
</dbReference>
<dbReference type="GO" id="GO:0051301">
    <property type="term" value="P:cell division"/>
    <property type="evidence" value="ECO:0007669"/>
    <property type="project" value="UniProtKB-KW"/>
</dbReference>
<organism evidence="10">
    <name type="scientific">freshwater metagenome</name>
    <dbReference type="NCBI Taxonomy" id="449393"/>
    <lineage>
        <taxon>unclassified sequences</taxon>
        <taxon>metagenomes</taxon>
        <taxon>ecological metagenomes</taxon>
    </lineage>
</organism>
<keyword evidence="7" id="KW-0131">Cell cycle</keyword>
<proteinExistence type="predicted"/>
<evidence type="ECO:0000259" key="9">
    <source>
        <dbReference type="PROSITE" id="PS51779"/>
    </source>
</evidence>
<accession>A0A6J7DQ02</accession>
<reference evidence="10" key="1">
    <citation type="submission" date="2020-05" db="EMBL/GenBank/DDBJ databases">
        <authorList>
            <person name="Chiriac C."/>
            <person name="Salcher M."/>
            <person name="Ghai R."/>
            <person name="Kavagutti S V."/>
        </authorList>
    </citation>
    <scope>NUCLEOTIDE SEQUENCE</scope>
</reference>
<dbReference type="Pfam" id="PF03799">
    <property type="entry name" value="FtsQ_DivIB_C"/>
    <property type="match status" value="1"/>
</dbReference>
<dbReference type="PANTHER" id="PTHR37820:SF1">
    <property type="entry name" value="CELL DIVISION PROTEIN FTSQ"/>
    <property type="match status" value="1"/>
</dbReference>
<keyword evidence="2" id="KW-1003">Cell membrane</keyword>
<name>A0A6J7DQ02_9ZZZZ</name>
<protein>
    <submittedName>
        <fullName evidence="10">Unannotated protein</fullName>
    </submittedName>
</protein>
<keyword evidence="3" id="KW-0132">Cell division</keyword>
<evidence type="ECO:0000256" key="4">
    <source>
        <dbReference type="ARBA" id="ARBA00022692"/>
    </source>
</evidence>
<dbReference type="Pfam" id="PF08478">
    <property type="entry name" value="POTRA_1"/>
    <property type="match status" value="1"/>
</dbReference>